<evidence type="ECO:0000259" key="10">
    <source>
        <dbReference type="Pfam" id="PF03015"/>
    </source>
</evidence>
<evidence type="ECO:0000256" key="3">
    <source>
        <dbReference type="ARBA" id="ARBA00022516"/>
    </source>
</evidence>
<dbReference type="InterPro" id="IPR013120">
    <property type="entry name" value="FAR_NAD-bd"/>
</dbReference>
<evidence type="ECO:0000256" key="7">
    <source>
        <dbReference type="ARBA" id="ARBA00023136"/>
    </source>
</evidence>
<proteinExistence type="inferred from homology"/>
<keyword evidence="4 9" id="KW-0812">Transmembrane</keyword>
<dbReference type="PANTHER" id="PTHR11011">
    <property type="entry name" value="MALE STERILITY PROTEIN 2-RELATED"/>
    <property type="match status" value="1"/>
</dbReference>
<dbReference type="EMBL" id="JAODUP010000275">
    <property type="protein sequence ID" value="KAK2154151.1"/>
    <property type="molecule type" value="Genomic_DNA"/>
</dbReference>
<comment type="function">
    <text evidence="9">Catalyzes the reduction of fatty acyl-CoA to fatty alcohols.</text>
</comment>
<dbReference type="GO" id="GO:0102965">
    <property type="term" value="F:alcohol-forming long-chain fatty acyl-CoA reductase activity"/>
    <property type="evidence" value="ECO:0007669"/>
    <property type="project" value="UniProtKB-EC"/>
</dbReference>
<dbReference type="Pfam" id="PF07993">
    <property type="entry name" value="NAD_binding_4"/>
    <property type="match status" value="1"/>
</dbReference>
<dbReference type="SUPFAM" id="SSF51735">
    <property type="entry name" value="NAD(P)-binding Rossmann-fold domains"/>
    <property type="match status" value="1"/>
</dbReference>
<reference evidence="12" key="1">
    <citation type="journal article" date="2023" name="Mol. Biol. Evol.">
        <title>Third-Generation Sequencing Reveals the Adaptive Role of the Epigenome in Three Deep-Sea Polychaetes.</title>
        <authorList>
            <person name="Perez M."/>
            <person name="Aroh O."/>
            <person name="Sun Y."/>
            <person name="Lan Y."/>
            <person name="Juniper S.K."/>
            <person name="Young C.R."/>
            <person name="Angers B."/>
            <person name="Qian P.Y."/>
        </authorList>
    </citation>
    <scope>NUCLEOTIDE SEQUENCE</scope>
    <source>
        <strain evidence="12">P08H-3</strain>
    </source>
</reference>
<evidence type="ECO:0000259" key="11">
    <source>
        <dbReference type="Pfam" id="PF07993"/>
    </source>
</evidence>
<dbReference type="GO" id="GO:0005777">
    <property type="term" value="C:peroxisome"/>
    <property type="evidence" value="ECO:0007669"/>
    <property type="project" value="TreeGrafter"/>
</dbReference>
<keyword evidence="3 9" id="KW-0444">Lipid biosynthesis</keyword>
<dbReference type="GO" id="GO:0080019">
    <property type="term" value="F:alcohol-forming very long-chain fatty acyl-CoA reductase activity"/>
    <property type="evidence" value="ECO:0007669"/>
    <property type="project" value="InterPro"/>
</dbReference>
<dbReference type="FunFam" id="3.40.50.720:FF:000143">
    <property type="entry name" value="Fatty acyl-CoA reductase"/>
    <property type="match status" value="1"/>
</dbReference>
<protein>
    <recommendedName>
        <fullName evidence="9">Fatty acyl-CoA reductase</fullName>
        <ecNumber evidence="9">1.2.1.84</ecNumber>
    </recommendedName>
</protein>
<name>A0AAD9N3Y6_9ANNE</name>
<evidence type="ECO:0000256" key="6">
    <source>
        <dbReference type="ARBA" id="ARBA00023098"/>
    </source>
</evidence>
<evidence type="ECO:0000256" key="1">
    <source>
        <dbReference type="ARBA" id="ARBA00004141"/>
    </source>
</evidence>
<gene>
    <name evidence="12" type="ORF">LSH36_275g03006</name>
</gene>
<evidence type="ECO:0000256" key="8">
    <source>
        <dbReference type="ARBA" id="ARBA00052530"/>
    </source>
</evidence>
<keyword evidence="13" id="KW-1185">Reference proteome</keyword>
<dbReference type="CDD" id="cd05236">
    <property type="entry name" value="FAR-N_SDR_e"/>
    <property type="match status" value="1"/>
</dbReference>
<dbReference type="PANTHER" id="PTHR11011:SF116">
    <property type="entry name" value="FATTY ACYL-COA REDUCTASE CG5065-RELATED"/>
    <property type="match status" value="1"/>
</dbReference>
<comment type="subcellular location">
    <subcellularLocation>
        <location evidence="1">Membrane</location>
        <topology evidence="1">Multi-pass membrane protein</topology>
    </subcellularLocation>
</comment>
<dbReference type="InterPro" id="IPR033640">
    <property type="entry name" value="FAR_C"/>
</dbReference>
<dbReference type="Proteomes" id="UP001208570">
    <property type="component" value="Unassembled WGS sequence"/>
</dbReference>
<evidence type="ECO:0000313" key="13">
    <source>
        <dbReference type="Proteomes" id="UP001208570"/>
    </source>
</evidence>
<comment type="caution">
    <text evidence="12">The sequence shown here is derived from an EMBL/GenBank/DDBJ whole genome shotgun (WGS) entry which is preliminary data.</text>
</comment>
<feature type="transmembrane region" description="Helical" evidence="9">
    <location>
        <begin position="475"/>
        <end position="493"/>
    </location>
</feature>
<dbReference type="AlphaFoldDB" id="A0AAD9N3Y6"/>
<evidence type="ECO:0000256" key="5">
    <source>
        <dbReference type="ARBA" id="ARBA00022989"/>
    </source>
</evidence>
<evidence type="ECO:0000256" key="9">
    <source>
        <dbReference type="RuleBase" id="RU363097"/>
    </source>
</evidence>
<dbReference type="CDD" id="cd09071">
    <property type="entry name" value="FAR_C"/>
    <property type="match status" value="1"/>
</dbReference>
<keyword evidence="7 9" id="KW-0472">Membrane</keyword>
<comment type="similarity">
    <text evidence="2 9">Belongs to the fatty acyl-CoA reductase family.</text>
</comment>
<dbReference type="InterPro" id="IPR036291">
    <property type="entry name" value="NAD(P)-bd_dom_sf"/>
</dbReference>
<keyword evidence="9" id="KW-0560">Oxidoreductase</keyword>
<evidence type="ECO:0000256" key="2">
    <source>
        <dbReference type="ARBA" id="ARBA00005928"/>
    </source>
</evidence>
<evidence type="ECO:0000256" key="4">
    <source>
        <dbReference type="ARBA" id="ARBA00022692"/>
    </source>
</evidence>
<organism evidence="12 13">
    <name type="scientific">Paralvinella palmiformis</name>
    <dbReference type="NCBI Taxonomy" id="53620"/>
    <lineage>
        <taxon>Eukaryota</taxon>
        <taxon>Metazoa</taxon>
        <taxon>Spiralia</taxon>
        <taxon>Lophotrochozoa</taxon>
        <taxon>Annelida</taxon>
        <taxon>Polychaeta</taxon>
        <taxon>Sedentaria</taxon>
        <taxon>Canalipalpata</taxon>
        <taxon>Terebellida</taxon>
        <taxon>Terebelliformia</taxon>
        <taxon>Alvinellidae</taxon>
        <taxon>Paralvinella</taxon>
    </lineage>
</organism>
<dbReference type="EC" id="1.2.1.84" evidence="9"/>
<keyword evidence="6 9" id="KW-0443">Lipid metabolism</keyword>
<dbReference type="GO" id="GO:0035336">
    <property type="term" value="P:long-chain fatty-acyl-CoA metabolic process"/>
    <property type="evidence" value="ECO:0007669"/>
    <property type="project" value="TreeGrafter"/>
</dbReference>
<comment type="catalytic activity">
    <reaction evidence="8 9">
        <text>a long-chain fatty acyl-CoA + 2 NADPH + 2 H(+) = a long-chain primary fatty alcohol + 2 NADP(+) + CoA</text>
        <dbReference type="Rhea" id="RHEA:52716"/>
        <dbReference type="ChEBI" id="CHEBI:15378"/>
        <dbReference type="ChEBI" id="CHEBI:57287"/>
        <dbReference type="ChEBI" id="CHEBI:57783"/>
        <dbReference type="ChEBI" id="CHEBI:58349"/>
        <dbReference type="ChEBI" id="CHEBI:77396"/>
        <dbReference type="ChEBI" id="CHEBI:83139"/>
        <dbReference type="EC" id="1.2.1.84"/>
    </reaction>
</comment>
<evidence type="ECO:0000313" key="12">
    <source>
        <dbReference type="EMBL" id="KAK2154151.1"/>
    </source>
</evidence>
<keyword evidence="5 9" id="KW-1133">Transmembrane helix</keyword>
<dbReference type="InterPro" id="IPR026055">
    <property type="entry name" value="FAR"/>
</dbReference>
<dbReference type="Gene3D" id="3.40.50.720">
    <property type="entry name" value="NAD(P)-binding Rossmann-like Domain"/>
    <property type="match status" value="1"/>
</dbReference>
<feature type="domain" description="Fatty acyl-CoA reductase C-terminal" evidence="10">
    <location>
        <begin position="364"/>
        <end position="455"/>
    </location>
</feature>
<dbReference type="GO" id="GO:0016020">
    <property type="term" value="C:membrane"/>
    <property type="evidence" value="ECO:0007669"/>
    <property type="project" value="UniProtKB-SubCell"/>
</dbReference>
<sequence length="520" mass="59576">MKAMNSDVMGIPEFYSSKSVFVTGSTGFIGKVLLEKLLRSCPNIGNIYILVRPKKGLDINARVKEMFKSQLFDRLREEQPGFKEKVIPVNGDITEPGLGLNQNDRELITSAVSVVFHSAATVKFDEPLKLSIQMNVLGVKKILELCHQMKKLEAVIHVSTAYCNCDKEVIMETIYPPPLLPHNVIDAAEWMTDDVVEMLTPLIVKPRPNTYTYTKAMAEYILQKERGLLPCAIIRPSIVGAALLEPYPGWVDNYNGPSGMLIAIGKGILRTMHGNTDATCDIIPVDLATNLIIAAAWSLAIERPSNVPVYNCTTGQLNRLTWGQMERASHKYFLKTPVNRPIRIPNPYFTSSKVCRTIYLWFDHYLPAWIMDVVLWLQGKQPQMTKVQNRLWRSVKMLEYFTSNQWVFTSQNVLDLHQKLYAEDQQAFNFDVTCIDWPHYLENYCLGVKKYVLKESLDTIEDARRALNRLYVIRRFVKVIGFFIMWCLIMPRLAIARRLWHYLISLAVKILHRIPGFARS</sequence>
<feature type="domain" description="Thioester reductase (TE)" evidence="11">
    <location>
        <begin position="22"/>
        <end position="292"/>
    </location>
</feature>
<dbReference type="Pfam" id="PF03015">
    <property type="entry name" value="Sterile"/>
    <property type="match status" value="1"/>
</dbReference>
<keyword evidence="9" id="KW-0521">NADP</keyword>
<accession>A0AAD9N3Y6</accession>